<name>A0A2A3E6K3_APICC</name>
<gene>
    <name evidence="1" type="ORF">APICC_04285</name>
</gene>
<dbReference type="Proteomes" id="UP000242457">
    <property type="component" value="Unassembled WGS sequence"/>
</dbReference>
<reference evidence="1 2" key="1">
    <citation type="submission" date="2014-07" db="EMBL/GenBank/DDBJ databases">
        <title>Genomic and transcriptomic analysis on Apis cerana provide comprehensive insights into honey bee biology.</title>
        <authorList>
            <person name="Diao Q."/>
            <person name="Sun L."/>
            <person name="Zheng H."/>
            <person name="Zheng H."/>
            <person name="Xu S."/>
            <person name="Wang S."/>
            <person name="Zeng Z."/>
            <person name="Hu F."/>
            <person name="Su S."/>
            <person name="Wu J."/>
        </authorList>
    </citation>
    <scope>NUCLEOTIDE SEQUENCE [LARGE SCALE GENOMIC DNA]</scope>
    <source>
        <tissue evidence="1">Pupae without intestine</tissue>
    </source>
</reference>
<protein>
    <submittedName>
        <fullName evidence="1">Uncharacterized protein</fullName>
    </submittedName>
</protein>
<organism evidence="1 2">
    <name type="scientific">Apis cerana cerana</name>
    <name type="common">Oriental honeybee</name>
    <dbReference type="NCBI Taxonomy" id="94128"/>
    <lineage>
        <taxon>Eukaryota</taxon>
        <taxon>Metazoa</taxon>
        <taxon>Ecdysozoa</taxon>
        <taxon>Arthropoda</taxon>
        <taxon>Hexapoda</taxon>
        <taxon>Insecta</taxon>
        <taxon>Pterygota</taxon>
        <taxon>Neoptera</taxon>
        <taxon>Endopterygota</taxon>
        <taxon>Hymenoptera</taxon>
        <taxon>Apocrita</taxon>
        <taxon>Aculeata</taxon>
        <taxon>Apoidea</taxon>
        <taxon>Anthophila</taxon>
        <taxon>Apidae</taxon>
        <taxon>Apis</taxon>
    </lineage>
</organism>
<evidence type="ECO:0000313" key="1">
    <source>
        <dbReference type="EMBL" id="PBC27124.1"/>
    </source>
</evidence>
<sequence>MQIGWQAAVGSRQVSANLHDGLARVDRTAGDTWRRQRGGGYIVSAGRVGIGKQKADGMSKVNATVYKDPDIFLLKLTSTVSKGTSEQGWAKPVPIANLFCFGFRK</sequence>
<keyword evidence="2" id="KW-1185">Reference proteome</keyword>
<dbReference type="AlphaFoldDB" id="A0A2A3E6K3"/>
<evidence type="ECO:0000313" key="2">
    <source>
        <dbReference type="Proteomes" id="UP000242457"/>
    </source>
</evidence>
<dbReference type="EMBL" id="KZ288357">
    <property type="protein sequence ID" value="PBC27124.1"/>
    <property type="molecule type" value="Genomic_DNA"/>
</dbReference>
<accession>A0A2A3E6K3</accession>
<proteinExistence type="predicted"/>